<reference evidence="2 3" key="1">
    <citation type="journal article" date="2018" name="Mol. Plant">
        <title>The genome of Artemisia annua provides insight into the evolution of Asteraceae family and artemisinin biosynthesis.</title>
        <authorList>
            <person name="Shen Q."/>
            <person name="Zhang L."/>
            <person name="Liao Z."/>
            <person name="Wang S."/>
            <person name="Yan T."/>
            <person name="Shi P."/>
            <person name="Liu M."/>
            <person name="Fu X."/>
            <person name="Pan Q."/>
            <person name="Wang Y."/>
            <person name="Lv Z."/>
            <person name="Lu X."/>
            <person name="Zhang F."/>
            <person name="Jiang W."/>
            <person name="Ma Y."/>
            <person name="Chen M."/>
            <person name="Hao X."/>
            <person name="Li L."/>
            <person name="Tang Y."/>
            <person name="Lv G."/>
            <person name="Zhou Y."/>
            <person name="Sun X."/>
            <person name="Brodelius P.E."/>
            <person name="Rose J.K.C."/>
            <person name="Tang K."/>
        </authorList>
    </citation>
    <scope>NUCLEOTIDE SEQUENCE [LARGE SCALE GENOMIC DNA]</scope>
    <source>
        <strain evidence="3">cv. Huhao1</strain>
        <tissue evidence="2">Leaf</tissue>
    </source>
</reference>
<gene>
    <name evidence="2" type="ORF">CTI12_AA150320</name>
</gene>
<protein>
    <submittedName>
        <fullName evidence="2">Protein kinase superfamily protein</fullName>
    </submittedName>
</protein>
<dbReference type="Proteomes" id="UP000245207">
    <property type="component" value="Unassembled WGS sequence"/>
</dbReference>
<dbReference type="STRING" id="35608.A0A2U1PI75"/>
<feature type="region of interest" description="Disordered" evidence="1">
    <location>
        <begin position="135"/>
        <end position="157"/>
    </location>
</feature>
<dbReference type="AlphaFoldDB" id="A0A2U1PI75"/>
<name>A0A2U1PI75_ARTAN</name>
<dbReference type="OrthoDB" id="1748322at2759"/>
<evidence type="ECO:0000256" key="1">
    <source>
        <dbReference type="SAM" id="MobiDB-lite"/>
    </source>
</evidence>
<feature type="compositionally biased region" description="Basic and acidic residues" evidence="1">
    <location>
        <begin position="78"/>
        <end position="92"/>
    </location>
</feature>
<proteinExistence type="predicted"/>
<keyword evidence="2" id="KW-0418">Kinase</keyword>
<evidence type="ECO:0000313" key="3">
    <source>
        <dbReference type="Proteomes" id="UP000245207"/>
    </source>
</evidence>
<sequence>MISEAMMTSSENYLSCAAGLHILVYRQGNRRQATAAAMPYVSSWQGKFRTELPFSLDPVNRSMIVEEKSRLPKYPPSKKFDAKMRDEEDRRQTAAGGKVHRPDPERKATRKSRAVPAPEANAEFASFLHLRRSSGGLQNGPCAWSNWNRHNRHLTPS</sequence>
<dbReference type="GO" id="GO:0016301">
    <property type="term" value="F:kinase activity"/>
    <property type="evidence" value="ECO:0007669"/>
    <property type="project" value="UniProtKB-KW"/>
</dbReference>
<evidence type="ECO:0000313" key="2">
    <source>
        <dbReference type="EMBL" id="PWA85412.1"/>
    </source>
</evidence>
<organism evidence="2 3">
    <name type="scientific">Artemisia annua</name>
    <name type="common">Sweet wormwood</name>
    <dbReference type="NCBI Taxonomy" id="35608"/>
    <lineage>
        <taxon>Eukaryota</taxon>
        <taxon>Viridiplantae</taxon>
        <taxon>Streptophyta</taxon>
        <taxon>Embryophyta</taxon>
        <taxon>Tracheophyta</taxon>
        <taxon>Spermatophyta</taxon>
        <taxon>Magnoliopsida</taxon>
        <taxon>eudicotyledons</taxon>
        <taxon>Gunneridae</taxon>
        <taxon>Pentapetalae</taxon>
        <taxon>asterids</taxon>
        <taxon>campanulids</taxon>
        <taxon>Asterales</taxon>
        <taxon>Asteraceae</taxon>
        <taxon>Asteroideae</taxon>
        <taxon>Anthemideae</taxon>
        <taxon>Artemisiinae</taxon>
        <taxon>Artemisia</taxon>
    </lineage>
</organism>
<feature type="region of interest" description="Disordered" evidence="1">
    <location>
        <begin position="67"/>
        <end position="119"/>
    </location>
</feature>
<keyword evidence="3" id="KW-1185">Reference proteome</keyword>
<dbReference type="EMBL" id="PKPP01001124">
    <property type="protein sequence ID" value="PWA85412.1"/>
    <property type="molecule type" value="Genomic_DNA"/>
</dbReference>
<accession>A0A2U1PI75</accession>
<keyword evidence="2" id="KW-0808">Transferase</keyword>
<comment type="caution">
    <text evidence="2">The sequence shown here is derived from an EMBL/GenBank/DDBJ whole genome shotgun (WGS) entry which is preliminary data.</text>
</comment>